<accession>A0A9P8SN09</accession>
<dbReference type="RefSeq" id="XP_044724209.1">
    <property type="nucleotide sequence ID" value="XM_044860576.1"/>
</dbReference>
<proteinExistence type="predicted"/>
<sequence>MALSAERIFAATSRKSLRVHCPMKLAASGIYGYLRSRACDSEENPVFDVDRLWSVDALCIKAGSPCMVVVYFLHDTAEHMDSCWKQLEASLAVDADVYRFAPGDAGGAGHSAAFLFSHLSPLVGPMTYREVQLAVEHYLGWCSKLDRNIPRWKSAQRMTVELIPPSKRTGWFKAREKGFSDRVDKGFGIGWGFPCIPPCK</sequence>
<dbReference type="EMBL" id="JAIZPD010000002">
    <property type="protein sequence ID" value="KAH0966696.1"/>
    <property type="molecule type" value="Genomic_DNA"/>
</dbReference>
<evidence type="ECO:0000313" key="1">
    <source>
        <dbReference type="EMBL" id="KAH0966696.1"/>
    </source>
</evidence>
<protein>
    <submittedName>
        <fullName evidence="1">Uncharacterized protein</fullName>
    </submittedName>
</protein>
<dbReference type="GeneID" id="68351234"/>
<comment type="caution">
    <text evidence="1">The sequence shown here is derived from an EMBL/GenBank/DDBJ whole genome shotgun (WGS) entry which is preliminary data.</text>
</comment>
<evidence type="ECO:0000313" key="2">
    <source>
        <dbReference type="Proteomes" id="UP000824596"/>
    </source>
</evidence>
<keyword evidence="2" id="KW-1185">Reference proteome</keyword>
<gene>
    <name evidence="1" type="ORF">HRG_02105</name>
</gene>
<name>A0A9P8SN09_9HYPO</name>
<dbReference type="OrthoDB" id="4922249at2759"/>
<dbReference type="Proteomes" id="UP000824596">
    <property type="component" value="Unassembled WGS sequence"/>
</dbReference>
<reference evidence="1" key="1">
    <citation type="submission" date="2021-09" db="EMBL/GenBank/DDBJ databases">
        <title>A high-quality genome of the endoparasitic fungus Hirsutella rhossiliensis with a comparison of Hirsutella genomes reveals transposable elements contributing to genome size variation.</title>
        <authorList>
            <person name="Lin R."/>
            <person name="Jiao Y."/>
            <person name="Sun X."/>
            <person name="Ling J."/>
            <person name="Xie B."/>
            <person name="Cheng X."/>
        </authorList>
    </citation>
    <scope>NUCLEOTIDE SEQUENCE</scope>
    <source>
        <strain evidence="1">HR02</strain>
    </source>
</reference>
<organism evidence="1 2">
    <name type="scientific">Hirsutella rhossiliensis</name>
    <dbReference type="NCBI Taxonomy" id="111463"/>
    <lineage>
        <taxon>Eukaryota</taxon>
        <taxon>Fungi</taxon>
        <taxon>Dikarya</taxon>
        <taxon>Ascomycota</taxon>
        <taxon>Pezizomycotina</taxon>
        <taxon>Sordariomycetes</taxon>
        <taxon>Hypocreomycetidae</taxon>
        <taxon>Hypocreales</taxon>
        <taxon>Ophiocordycipitaceae</taxon>
        <taxon>Hirsutella</taxon>
    </lineage>
</organism>
<dbReference type="AlphaFoldDB" id="A0A9P8SN09"/>